<gene>
    <name evidence="2" type="ORF">GT348_05075</name>
</gene>
<reference evidence="2 3" key="1">
    <citation type="submission" date="2020-01" db="EMBL/GenBank/DDBJ databases">
        <title>Genome sequencing of strain KACC 21507.</title>
        <authorList>
            <person name="Heo J."/>
            <person name="Kim S.-J."/>
            <person name="Kim J.-S."/>
            <person name="Hong S.-B."/>
            <person name="Kwon S.-W."/>
        </authorList>
    </citation>
    <scope>NUCLEOTIDE SEQUENCE [LARGE SCALE GENOMIC DNA]</scope>
    <source>
        <strain evidence="2 3">KACC 21507</strain>
    </source>
</reference>
<sequence>MRQVSDQAMPFLRHIKRCHNALLPGGRINLRLNDQLIGYIDPAFTKELEDNSLSPYLHIEKNGIRLKTGEAFRIISESLGKKNAYLPFDELFDVRTIQGDVVGQVDRALIPLLGLEAQGVHVNGLVKKNEKIFLWVAKRSAHKRLDPGKLDHIVAGGMNAGGTPDETVKKEAAEEASIPSELAEKAYKASIIHYAMARSEGLRRDRLHCYDLYLPENFIPRAADGEVESFALWPLEDVFDHVRNSDNFKFNVNLVLIDLFLRHNFFQPDDERLLRDALFFKN</sequence>
<dbReference type="Gene3D" id="3.90.79.10">
    <property type="entry name" value="Nucleoside Triphosphate Pyrophosphohydrolase"/>
    <property type="match status" value="1"/>
</dbReference>
<proteinExistence type="predicted"/>
<dbReference type="EMBL" id="CP047652">
    <property type="protein sequence ID" value="QHI95713.1"/>
    <property type="molecule type" value="Genomic_DNA"/>
</dbReference>
<evidence type="ECO:0000313" key="3">
    <source>
        <dbReference type="Proteomes" id="UP000463975"/>
    </source>
</evidence>
<dbReference type="PROSITE" id="PS51462">
    <property type="entry name" value="NUDIX"/>
    <property type="match status" value="1"/>
</dbReference>
<dbReference type="Proteomes" id="UP000463975">
    <property type="component" value="Chromosome"/>
</dbReference>
<evidence type="ECO:0000259" key="1">
    <source>
        <dbReference type="PROSITE" id="PS51462"/>
    </source>
</evidence>
<dbReference type="CDD" id="cd03676">
    <property type="entry name" value="NUDIX_Tnr3_like"/>
    <property type="match status" value="1"/>
</dbReference>
<keyword evidence="3" id="KW-1185">Reference proteome</keyword>
<dbReference type="GO" id="GO:0016462">
    <property type="term" value="F:pyrophosphatase activity"/>
    <property type="evidence" value="ECO:0007669"/>
    <property type="project" value="UniProtKB-ARBA"/>
</dbReference>
<organism evidence="2 3">
    <name type="scientific">Aristophania vespae</name>
    <dbReference type="NCBI Taxonomy" id="2697033"/>
    <lineage>
        <taxon>Bacteria</taxon>
        <taxon>Pseudomonadati</taxon>
        <taxon>Pseudomonadota</taxon>
        <taxon>Alphaproteobacteria</taxon>
        <taxon>Acetobacterales</taxon>
        <taxon>Acetobacteraceae</taxon>
        <taxon>Aristophania</taxon>
    </lineage>
</organism>
<dbReference type="InterPro" id="IPR015797">
    <property type="entry name" value="NUDIX_hydrolase-like_dom_sf"/>
</dbReference>
<feature type="domain" description="Nudix hydrolase" evidence="1">
    <location>
        <begin position="117"/>
        <end position="258"/>
    </location>
</feature>
<dbReference type="AlphaFoldDB" id="A0A6P1NE55"/>
<protein>
    <submittedName>
        <fullName evidence="2">NUDIX domain-containing protein</fullName>
    </submittedName>
</protein>
<dbReference type="SUPFAM" id="SSF55811">
    <property type="entry name" value="Nudix"/>
    <property type="match status" value="1"/>
</dbReference>
<dbReference type="FunFam" id="3.90.79.10:FF:000019">
    <property type="entry name" value="Thiamin pyrophosphokinase, putative"/>
    <property type="match status" value="1"/>
</dbReference>
<accession>A0A6P1NE55</accession>
<dbReference type="InterPro" id="IPR000086">
    <property type="entry name" value="NUDIX_hydrolase_dom"/>
</dbReference>
<evidence type="ECO:0000313" key="2">
    <source>
        <dbReference type="EMBL" id="QHI95713.1"/>
    </source>
</evidence>
<dbReference type="Pfam" id="PF00293">
    <property type="entry name" value="NUDIX"/>
    <property type="match status" value="1"/>
</dbReference>
<dbReference type="RefSeq" id="WP_160618789.1">
    <property type="nucleotide sequence ID" value="NZ_CP047652.1"/>
</dbReference>
<name>A0A6P1NE55_9PROT</name>
<dbReference type="KEGG" id="bomb:GT348_05075"/>